<keyword evidence="11" id="KW-1185">Reference proteome</keyword>
<evidence type="ECO:0000313" key="9">
    <source>
        <dbReference type="EMBL" id="OCF47796.1"/>
    </source>
</evidence>
<dbReference type="AlphaFoldDB" id="A0A1B9HX05"/>
<dbReference type="RefSeq" id="XP_019009015.1">
    <property type="nucleotide sequence ID" value="XM_019158402.1"/>
</dbReference>
<dbReference type="PANTHER" id="PTHR31313:SF78">
    <property type="entry name" value="TRANSCRIPTION FACTOR DOMAIN-CONTAINING PROTEIN"/>
    <property type="match status" value="1"/>
</dbReference>
<reference evidence="10" key="4">
    <citation type="submission" date="2024-02" db="EMBL/GenBank/DDBJ databases">
        <title>Comparative genomics of Cryptococcus and Kwoniella reveals pathogenesis evolution and contrasting modes of karyotype evolution via chromosome fusion or intercentromeric recombination.</title>
        <authorList>
            <person name="Coelho M.A."/>
            <person name="David-Palma M."/>
            <person name="Shea T."/>
            <person name="Bowers K."/>
            <person name="McGinley-Smith S."/>
            <person name="Mohammad A.W."/>
            <person name="Gnirke A."/>
            <person name="Yurkov A.M."/>
            <person name="Nowrousian M."/>
            <person name="Sun S."/>
            <person name="Cuomo C.A."/>
            <person name="Heitman J."/>
        </authorList>
    </citation>
    <scope>NUCLEOTIDE SEQUENCE</scope>
    <source>
        <strain evidence="10">CBS 10737</strain>
    </source>
</reference>
<feature type="domain" description="Xylanolytic transcriptional activator regulatory" evidence="8">
    <location>
        <begin position="160"/>
        <end position="394"/>
    </location>
</feature>
<evidence type="ECO:0000256" key="4">
    <source>
        <dbReference type="ARBA" id="ARBA00023125"/>
    </source>
</evidence>
<evidence type="ECO:0000313" key="11">
    <source>
        <dbReference type="Proteomes" id="UP000094020"/>
    </source>
</evidence>
<dbReference type="STRING" id="1296096.A0A1B9HX05"/>
<feature type="region of interest" description="Disordered" evidence="7">
    <location>
        <begin position="26"/>
        <end position="49"/>
    </location>
</feature>
<evidence type="ECO:0000256" key="3">
    <source>
        <dbReference type="ARBA" id="ARBA00023015"/>
    </source>
</evidence>
<keyword evidence="2" id="KW-0862">Zinc</keyword>
<reference evidence="9" key="3">
    <citation type="submission" date="2016-07" db="EMBL/GenBank/DDBJ databases">
        <title>Evolution of pathogenesis and genome organization in the Tremellales.</title>
        <authorList>
            <person name="Cuomo C."/>
            <person name="Litvintseva A."/>
            <person name="Heitman J."/>
            <person name="Chen Y."/>
            <person name="Sun S."/>
            <person name="Springer D."/>
            <person name="Dromer F."/>
            <person name="Young S."/>
            <person name="Zeng Q."/>
            <person name="Chapman S."/>
            <person name="Gujja S."/>
            <person name="Saif S."/>
            <person name="Birren B."/>
        </authorList>
    </citation>
    <scope>NUCLEOTIDE SEQUENCE</scope>
    <source>
        <strain evidence="9">CBS 10737</strain>
    </source>
</reference>
<protein>
    <recommendedName>
        <fullName evidence="8">Xylanolytic transcriptional activator regulatory domain-containing protein</fullName>
    </recommendedName>
</protein>
<dbReference type="PANTHER" id="PTHR31313">
    <property type="entry name" value="TY1 ENHANCER ACTIVATOR"/>
    <property type="match status" value="1"/>
</dbReference>
<evidence type="ECO:0000313" key="10">
    <source>
        <dbReference type="EMBL" id="WWC67421.1"/>
    </source>
</evidence>
<keyword evidence="3" id="KW-0805">Transcription regulation</keyword>
<evidence type="ECO:0000259" key="8">
    <source>
        <dbReference type="Pfam" id="PF04082"/>
    </source>
</evidence>
<evidence type="ECO:0000256" key="1">
    <source>
        <dbReference type="ARBA" id="ARBA00022723"/>
    </source>
</evidence>
<dbReference type="GO" id="GO:0006351">
    <property type="term" value="P:DNA-templated transcription"/>
    <property type="evidence" value="ECO:0007669"/>
    <property type="project" value="InterPro"/>
</dbReference>
<dbReference type="KEGG" id="kpin:30175072"/>
<proteinExistence type="predicted"/>
<dbReference type="Proteomes" id="UP000094020">
    <property type="component" value="Chromosome 2"/>
</dbReference>
<feature type="compositionally biased region" description="Low complexity" evidence="7">
    <location>
        <begin position="111"/>
        <end position="120"/>
    </location>
</feature>
<reference evidence="10" key="2">
    <citation type="submission" date="2013-07" db="EMBL/GenBank/DDBJ databases">
        <authorList>
            <consortium name="The Broad Institute Genome Sequencing Platform"/>
            <person name="Cuomo C."/>
            <person name="Litvintseva A."/>
            <person name="Chen Y."/>
            <person name="Heitman J."/>
            <person name="Sun S."/>
            <person name="Springer D."/>
            <person name="Dromer F."/>
            <person name="Young S.K."/>
            <person name="Zeng Q."/>
            <person name="Gargeya S."/>
            <person name="Fitzgerald M."/>
            <person name="Abouelleil A."/>
            <person name="Alvarado L."/>
            <person name="Berlin A.M."/>
            <person name="Chapman S.B."/>
            <person name="Dewar J."/>
            <person name="Goldberg J."/>
            <person name="Griggs A."/>
            <person name="Gujja S."/>
            <person name="Hansen M."/>
            <person name="Howarth C."/>
            <person name="Imamovic A."/>
            <person name="Larimer J."/>
            <person name="McCowan C."/>
            <person name="Murphy C."/>
            <person name="Pearson M."/>
            <person name="Priest M."/>
            <person name="Roberts A."/>
            <person name="Saif S."/>
            <person name="Shea T."/>
            <person name="Sykes S."/>
            <person name="Wortman J."/>
            <person name="Nusbaum C."/>
            <person name="Birren B."/>
        </authorList>
    </citation>
    <scope>NUCLEOTIDE SEQUENCE</scope>
    <source>
        <strain evidence="10">CBS 10737</strain>
    </source>
</reference>
<accession>A0A1B9HX05</accession>
<evidence type="ECO:0000256" key="2">
    <source>
        <dbReference type="ARBA" id="ARBA00022833"/>
    </source>
</evidence>
<keyword evidence="1" id="KW-0479">Metal-binding</keyword>
<feature type="region of interest" description="Disordered" evidence="7">
    <location>
        <begin position="111"/>
        <end position="130"/>
    </location>
</feature>
<dbReference type="EMBL" id="KV700116">
    <property type="protein sequence ID" value="OCF47796.1"/>
    <property type="molecule type" value="Genomic_DNA"/>
</dbReference>
<organism evidence="9">
    <name type="scientific">Kwoniella pini CBS 10737</name>
    <dbReference type="NCBI Taxonomy" id="1296096"/>
    <lineage>
        <taxon>Eukaryota</taxon>
        <taxon>Fungi</taxon>
        <taxon>Dikarya</taxon>
        <taxon>Basidiomycota</taxon>
        <taxon>Agaricomycotina</taxon>
        <taxon>Tremellomycetes</taxon>
        <taxon>Tremellales</taxon>
        <taxon>Cryptococcaceae</taxon>
        <taxon>Kwoniella</taxon>
    </lineage>
</organism>
<dbReference type="InterPro" id="IPR051615">
    <property type="entry name" value="Transcr_Regulatory_Elem"/>
</dbReference>
<name>A0A1B9HX05_9TREE</name>
<dbReference type="InterPro" id="IPR007219">
    <property type="entry name" value="XnlR_reg_dom"/>
</dbReference>
<dbReference type="GeneID" id="30175072"/>
<evidence type="ECO:0000256" key="7">
    <source>
        <dbReference type="SAM" id="MobiDB-lite"/>
    </source>
</evidence>
<evidence type="ECO:0000256" key="5">
    <source>
        <dbReference type="ARBA" id="ARBA00023163"/>
    </source>
</evidence>
<sequence length="520" mass="57172">MIATDQERRRALKACDACRIGPPKGIKLGPRSNFSKRKSRSTSAEADEQDVSLDLIDLAQAVDSHLSSQVRSSTPTHVSANDATTTTSGYQSHHNAEQTFLDYDPYVSIQSSSSPDSSSSTHRAIGEKAAQDSTQSFSNLKVTAAGVIAKLENGTVDEFLDRYWTYIHTVWPLIYKPTFDKRTASPLLLLSMLKLACLISPPCPTGRSILASACPTIKDLWTVAPTHGDLQIWLLQALISQARGNMEQASQFALEGVLALMRIGHSLITPGPQSEIDAQSMSRAAWSIYCYHQSLSQAENRRPILLVHSIPCALPSIMETDELEFWPLITSQPGLRQKALTMTCFHQSCRLAAIGDRVSSLVFCNTRSQELDLGPDGLSSDSVEILHQVLDQWYERLPTAIKALKDDQPSHFTALIMVSSLRHAPLALHAAFETVNIACKLSECGQLRQMGIHVCSSLTFALLYLVFDIRSTNPDAQSRVTASKGLRSLHELASYGLLPPAKIRFFTDLTDEMQTATSEN</sequence>
<reference evidence="9" key="1">
    <citation type="submission" date="2013-07" db="EMBL/GenBank/DDBJ databases">
        <title>The Genome Sequence of Cryptococcus pinus CBS10737.</title>
        <authorList>
            <consortium name="The Broad Institute Genome Sequencing Platform"/>
            <person name="Cuomo C."/>
            <person name="Litvintseva A."/>
            <person name="Chen Y."/>
            <person name="Heitman J."/>
            <person name="Sun S."/>
            <person name="Springer D."/>
            <person name="Dromer F."/>
            <person name="Young S.K."/>
            <person name="Zeng Q."/>
            <person name="Gargeya S."/>
            <person name="Fitzgerald M."/>
            <person name="Abouelleil A."/>
            <person name="Alvarado L."/>
            <person name="Berlin A.M."/>
            <person name="Chapman S.B."/>
            <person name="Dewar J."/>
            <person name="Goldberg J."/>
            <person name="Griggs A."/>
            <person name="Gujja S."/>
            <person name="Hansen M."/>
            <person name="Howarth C."/>
            <person name="Imamovic A."/>
            <person name="Larimer J."/>
            <person name="McCowan C."/>
            <person name="Murphy C."/>
            <person name="Pearson M."/>
            <person name="Priest M."/>
            <person name="Roberts A."/>
            <person name="Saif S."/>
            <person name="Shea T."/>
            <person name="Sykes S."/>
            <person name="Wortman J."/>
            <person name="Nusbaum C."/>
            <person name="Birren B."/>
        </authorList>
    </citation>
    <scope>NUCLEOTIDE SEQUENCE [LARGE SCALE GENOMIC DNA]</scope>
    <source>
        <strain evidence="9">CBS 10737</strain>
    </source>
</reference>
<dbReference type="GO" id="GO:0008270">
    <property type="term" value="F:zinc ion binding"/>
    <property type="evidence" value="ECO:0007669"/>
    <property type="project" value="InterPro"/>
</dbReference>
<dbReference type="OrthoDB" id="6077919at2759"/>
<dbReference type="Pfam" id="PF04082">
    <property type="entry name" value="Fungal_trans"/>
    <property type="match status" value="1"/>
</dbReference>
<gene>
    <name evidence="9" type="ORF">I206_06703</name>
    <name evidence="10" type="ORF">I206_101329</name>
</gene>
<keyword evidence="6" id="KW-0539">Nucleus</keyword>
<dbReference type="EMBL" id="CP144520">
    <property type="protein sequence ID" value="WWC67421.1"/>
    <property type="molecule type" value="Genomic_DNA"/>
</dbReference>
<feature type="region of interest" description="Disordered" evidence="7">
    <location>
        <begin position="66"/>
        <end position="91"/>
    </location>
</feature>
<keyword evidence="5" id="KW-0804">Transcription</keyword>
<evidence type="ECO:0000256" key="6">
    <source>
        <dbReference type="ARBA" id="ARBA00023242"/>
    </source>
</evidence>
<dbReference type="CDD" id="cd12148">
    <property type="entry name" value="fungal_TF_MHR"/>
    <property type="match status" value="1"/>
</dbReference>
<dbReference type="GO" id="GO:0003677">
    <property type="term" value="F:DNA binding"/>
    <property type="evidence" value="ECO:0007669"/>
    <property type="project" value="UniProtKB-KW"/>
</dbReference>
<keyword evidence="4" id="KW-0238">DNA-binding</keyword>